<dbReference type="GO" id="GO:0016887">
    <property type="term" value="F:ATP hydrolysis activity"/>
    <property type="evidence" value="ECO:0007669"/>
    <property type="project" value="InterPro"/>
</dbReference>
<comment type="subcellular location">
    <subcellularLocation>
        <location evidence="1">Membrane</location>
        <topology evidence="1">Multi-pass membrane protein</topology>
    </subcellularLocation>
</comment>
<dbReference type="EMBL" id="MU860256">
    <property type="protein sequence ID" value="KAK4235565.1"/>
    <property type="molecule type" value="Genomic_DNA"/>
</dbReference>
<evidence type="ECO:0000256" key="7">
    <source>
        <dbReference type="ARBA" id="ARBA00023136"/>
    </source>
</evidence>
<dbReference type="InterPro" id="IPR043926">
    <property type="entry name" value="ABCG_dom"/>
</dbReference>
<dbReference type="InterPro" id="IPR013525">
    <property type="entry name" value="ABC2_TM"/>
</dbReference>
<dbReference type="GO" id="GO:0140359">
    <property type="term" value="F:ABC-type transporter activity"/>
    <property type="evidence" value="ECO:0007669"/>
    <property type="project" value="InterPro"/>
</dbReference>
<keyword evidence="7 9" id="KW-0472">Membrane</keyword>
<keyword evidence="4" id="KW-0547">Nucleotide-binding</keyword>
<keyword evidence="5" id="KW-0067">ATP-binding</keyword>
<evidence type="ECO:0000256" key="6">
    <source>
        <dbReference type="ARBA" id="ARBA00022989"/>
    </source>
</evidence>
<evidence type="ECO:0000256" key="9">
    <source>
        <dbReference type="SAM" id="Phobius"/>
    </source>
</evidence>
<feature type="transmembrane region" description="Helical" evidence="9">
    <location>
        <begin position="908"/>
        <end position="931"/>
    </location>
</feature>
<dbReference type="PROSITE" id="PS00211">
    <property type="entry name" value="ABC_TRANSPORTER_1"/>
    <property type="match status" value="1"/>
</dbReference>
<dbReference type="PROSITE" id="PS50893">
    <property type="entry name" value="ABC_TRANSPORTER_2"/>
    <property type="match status" value="1"/>
</dbReference>
<evidence type="ECO:0000256" key="4">
    <source>
        <dbReference type="ARBA" id="ARBA00022741"/>
    </source>
</evidence>
<keyword evidence="12" id="KW-1185">Reference proteome</keyword>
<dbReference type="InterPro" id="IPR050352">
    <property type="entry name" value="ABCG_transporters"/>
</dbReference>
<dbReference type="InterPro" id="IPR003439">
    <property type="entry name" value="ABC_transporter-like_ATP-bd"/>
</dbReference>
<dbReference type="Pfam" id="PF00005">
    <property type="entry name" value="ABC_tran"/>
    <property type="match status" value="1"/>
</dbReference>
<feature type="compositionally biased region" description="Polar residues" evidence="8">
    <location>
        <begin position="706"/>
        <end position="723"/>
    </location>
</feature>
<dbReference type="GO" id="GO:0016020">
    <property type="term" value="C:membrane"/>
    <property type="evidence" value="ECO:0007669"/>
    <property type="project" value="UniProtKB-SubCell"/>
</dbReference>
<dbReference type="Proteomes" id="UP001303760">
    <property type="component" value="Unassembled WGS sequence"/>
</dbReference>
<reference evidence="11" key="1">
    <citation type="journal article" date="2023" name="Mol. Phylogenet. Evol.">
        <title>Genome-scale phylogeny and comparative genomics of the fungal order Sordariales.</title>
        <authorList>
            <person name="Hensen N."/>
            <person name="Bonometti L."/>
            <person name="Westerberg I."/>
            <person name="Brannstrom I.O."/>
            <person name="Guillou S."/>
            <person name="Cros-Aarteil S."/>
            <person name="Calhoun S."/>
            <person name="Haridas S."/>
            <person name="Kuo A."/>
            <person name="Mondo S."/>
            <person name="Pangilinan J."/>
            <person name="Riley R."/>
            <person name="LaButti K."/>
            <person name="Andreopoulos B."/>
            <person name="Lipzen A."/>
            <person name="Chen C."/>
            <person name="Yan M."/>
            <person name="Daum C."/>
            <person name="Ng V."/>
            <person name="Clum A."/>
            <person name="Steindorff A."/>
            <person name="Ohm R.A."/>
            <person name="Martin F."/>
            <person name="Silar P."/>
            <person name="Natvig D.O."/>
            <person name="Lalanne C."/>
            <person name="Gautier V."/>
            <person name="Ament-Velasquez S.L."/>
            <person name="Kruys A."/>
            <person name="Hutchinson M.I."/>
            <person name="Powell A.J."/>
            <person name="Barry K."/>
            <person name="Miller A.N."/>
            <person name="Grigoriev I.V."/>
            <person name="Debuchy R."/>
            <person name="Gladieux P."/>
            <person name="Hiltunen Thoren M."/>
            <person name="Johannesson H."/>
        </authorList>
    </citation>
    <scope>NUCLEOTIDE SEQUENCE</scope>
    <source>
        <strain evidence="11">CBS 532.94</strain>
    </source>
</reference>
<dbReference type="FunFam" id="3.40.50.300:FF:000367">
    <property type="entry name" value="ABC transporter G family member 24"/>
    <property type="match status" value="1"/>
</dbReference>
<evidence type="ECO:0000313" key="12">
    <source>
        <dbReference type="Proteomes" id="UP001303760"/>
    </source>
</evidence>
<dbReference type="Gene3D" id="3.40.50.300">
    <property type="entry name" value="P-loop containing nucleotide triphosphate hydrolases"/>
    <property type="match status" value="1"/>
</dbReference>
<dbReference type="GO" id="GO:0005524">
    <property type="term" value="F:ATP binding"/>
    <property type="evidence" value="ECO:0007669"/>
    <property type="project" value="UniProtKB-KW"/>
</dbReference>
<dbReference type="CDD" id="cd03213">
    <property type="entry name" value="ABCG_EPDR"/>
    <property type="match status" value="1"/>
</dbReference>
<dbReference type="AlphaFoldDB" id="A0AAN7HBW1"/>
<dbReference type="InterPro" id="IPR017871">
    <property type="entry name" value="ABC_transporter-like_CS"/>
</dbReference>
<protein>
    <submittedName>
        <fullName evidence="11">White-brown complex protein 30</fullName>
    </submittedName>
</protein>
<feature type="transmembrane region" description="Helical" evidence="9">
    <location>
        <begin position="815"/>
        <end position="835"/>
    </location>
</feature>
<evidence type="ECO:0000256" key="2">
    <source>
        <dbReference type="ARBA" id="ARBA00022448"/>
    </source>
</evidence>
<gene>
    <name evidence="11" type="ORF">C8A03DRAFT_17714</name>
</gene>
<accession>A0AAN7HBW1</accession>
<feature type="transmembrane region" description="Helical" evidence="9">
    <location>
        <begin position="261"/>
        <end position="281"/>
    </location>
</feature>
<evidence type="ECO:0000256" key="3">
    <source>
        <dbReference type="ARBA" id="ARBA00022692"/>
    </source>
</evidence>
<comment type="caution">
    <text evidence="11">The sequence shown here is derived from an EMBL/GenBank/DDBJ whole genome shotgun (WGS) entry which is preliminary data.</text>
</comment>
<feature type="region of interest" description="Disordered" evidence="8">
    <location>
        <begin position="644"/>
        <end position="732"/>
    </location>
</feature>
<dbReference type="SMART" id="SM00382">
    <property type="entry name" value="AAA"/>
    <property type="match status" value="1"/>
</dbReference>
<feature type="compositionally biased region" description="Basic and acidic residues" evidence="8">
    <location>
        <begin position="696"/>
        <end position="705"/>
    </location>
</feature>
<keyword evidence="2" id="KW-0813">Transport</keyword>
<feature type="domain" description="ABC transporter" evidence="10">
    <location>
        <begin position="369"/>
        <end position="608"/>
    </location>
</feature>
<evidence type="ECO:0000256" key="8">
    <source>
        <dbReference type="SAM" id="MobiDB-lite"/>
    </source>
</evidence>
<keyword evidence="3 9" id="KW-0812">Transmembrane</keyword>
<dbReference type="SUPFAM" id="SSF52540">
    <property type="entry name" value="P-loop containing nucleoside triphosphate hydrolases"/>
    <property type="match status" value="1"/>
</dbReference>
<keyword evidence="6 9" id="KW-1133">Transmembrane helix</keyword>
<dbReference type="PANTHER" id="PTHR48041:SF91">
    <property type="entry name" value="ABC TRANSPORTER G FAMILY MEMBER 28"/>
    <property type="match status" value="1"/>
</dbReference>
<feature type="transmembrane region" description="Helical" evidence="9">
    <location>
        <begin position="937"/>
        <end position="957"/>
    </location>
</feature>
<sequence>MVAATSGVNITKLWEIDPALLPNGPNSPQVPFLPLRRPIGPSFLDTEACLCNRQPRPGTPVTPADGTPEFLWRCVGDRTEGANTATTGKWFRPRHDDKGELSDMTRIPVNDAANPPDTSVSLQWDSVSGSLVPGSGNLSVWDRACTGENHTAFSTSFYRATNQIERGEAPVDAAPCWRLGAVPLQIQNVSHWEANGCLPGFLCANNTVNSLPQYCPPFNECQGARLGSLQCIVNDTIGAVTPTPCAIGSYCPEGSMYQRCLIPIGIMAAIDLFVLIGVLVLRLRKSVRARAQEHRRSIWSDPKTAGDEIANVADTDLEAGEPSARVDQGDDGVLTSARNTLESSLSPEIRAFVESMRKAADGTDFSLSFGYSELTCQPKGSEEPILQNISGSIRGGSLTAIMGGSGAGKSTFVNVLMGKVECARGEITINGVPAKLQRYKKLIGYVPQDDIVLPEMTVYENILHSARIRLPRAWGEDDIRAHVDSVIRCLELSHVKDSMVGSVGKPTISGGQRKRVSIGVELAAAPMAIFLDEPTSGLDATAASCIMCMLKAITRLGVTVVVIIHQPRVEIFDMIDDLILLANGQQLYEGPESGVRPFFEKLGYIFPKHANCADVVTDIITGNGRPYKGTGDISKAQLVAHWRASRSGAPSTNGTPDPSFPAAGDWTGSGTTTEVPSRATSPSPPNPMLDGNSSDTEDRERDSGKESTNSADSANIDASTSPPESRPSPKPALFRSRFRKHTIPLPSAYSTFRASITAITPAIFPHHNRIEMSSNPHHKLILQHLTQTNKTRGAPRLRQTLLCLSRALLQQYRDLPNLILELGLAALAGFLLGLAESPKKGVLFLAPHHAPYDILSVSMDVKSAPEMALLTAIAIGLVSSAPGVRFFSEEMLLHRREARAGHSRLAYFVAKNVSVLPRVVVVCLHFSAPLLLLSVPIVPWGLAFGANLLYFYCVYGLASCVSMVVRREAAPLVATMVSLIVGILSGAAPSLSSVKSWYVHLEWLWRASPGVWLAEFYFGQLVNPLRLIYDADLAAALTGFDLEGLGRNLGVLVVIGTIYRVIAFVGLVSGENIRI</sequence>
<feature type="transmembrane region" description="Helical" evidence="9">
    <location>
        <begin position="969"/>
        <end position="988"/>
    </location>
</feature>
<dbReference type="Pfam" id="PF19055">
    <property type="entry name" value="ABC2_membrane_7"/>
    <property type="match status" value="1"/>
</dbReference>
<evidence type="ECO:0000313" key="11">
    <source>
        <dbReference type="EMBL" id="KAK4235565.1"/>
    </source>
</evidence>
<feature type="transmembrane region" description="Helical" evidence="9">
    <location>
        <begin position="867"/>
        <end position="887"/>
    </location>
</feature>
<evidence type="ECO:0000259" key="10">
    <source>
        <dbReference type="PROSITE" id="PS50893"/>
    </source>
</evidence>
<evidence type="ECO:0000256" key="5">
    <source>
        <dbReference type="ARBA" id="ARBA00022840"/>
    </source>
</evidence>
<feature type="transmembrane region" description="Helical" evidence="9">
    <location>
        <begin position="1049"/>
        <end position="1068"/>
    </location>
</feature>
<feature type="compositionally biased region" description="Polar residues" evidence="8">
    <location>
        <begin position="668"/>
        <end position="681"/>
    </location>
</feature>
<organism evidence="11 12">
    <name type="scientific">Achaetomium macrosporum</name>
    <dbReference type="NCBI Taxonomy" id="79813"/>
    <lineage>
        <taxon>Eukaryota</taxon>
        <taxon>Fungi</taxon>
        <taxon>Dikarya</taxon>
        <taxon>Ascomycota</taxon>
        <taxon>Pezizomycotina</taxon>
        <taxon>Sordariomycetes</taxon>
        <taxon>Sordariomycetidae</taxon>
        <taxon>Sordariales</taxon>
        <taxon>Chaetomiaceae</taxon>
        <taxon>Achaetomium</taxon>
    </lineage>
</organism>
<name>A0AAN7HBW1_9PEZI</name>
<dbReference type="InterPro" id="IPR003593">
    <property type="entry name" value="AAA+_ATPase"/>
</dbReference>
<reference evidence="11" key="2">
    <citation type="submission" date="2023-05" db="EMBL/GenBank/DDBJ databases">
        <authorList>
            <consortium name="Lawrence Berkeley National Laboratory"/>
            <person name="Steindorff A."/>
            <person name="Hensen N."/>
            <person name="Bonometti L."/>
            <person name="Westerberg I."/>
            <person name="Brannstrom I.O."/>
            <person name="Guillou S."/>
            <person name="Cros-Aarteil S."/>
            <person name="Calhoun S."/>
            <person name="Haridas S."/>
            <person name="Kuo A."/>
            <person name="Mondo S."/>
            <person name="Pangilinan J."/>
            <person name="Riley R."/>
            <person name="Labutti K."/>
            <person name="Andreopoulos B."/>
            <person name="Lipzen A."/>
            <person name="Chen C."/>
            <person name="Yanf M."/>
            <person name="Daum C."/>
            <person name="Ng V."/>
            <person name="Clum A."/>
            <person name="Ohm R."/>
            <person name="Martin F."/>
            <person name="Silar P."/>
            <person name="Natvig D."/>
            <person name="Lalanne C."/>
            <person name="Gautier V."/>
            <person name="Ament-Velasquez S.L."/>
            <person name="Kruys A."/>
            <person name="Hutchinson M.I."/>
            <person name="Powell A.J."/>
            <person name="Barry K."/>
            <person name="Miller A.N."/>
            <person name="Grigoriev I.V."/>
            <person name="Debuchy R."/>
            <person name="Gladieux P."/>
            <person name="Thoren M.H."/>
            <person name="Johannesson H."/>
        </authorList>
    </citation>
    <scope>NUCLEOTIDE SEQUENCE</scope>
    <source>
        <strain evidence="11">CBS 532.94</strain>
    </source>
</reference>
<dbReference type="Pfam" id="PF01061">
    <property type="entry name" value="ABC2_membrane"/>
    <property type="match status" value="1"/>
</dbReference>
<dbReference type="PANTHER" id="PTHR48041">
    <property type="entry name" value="ABC TRANSPORTER G FAMILY MEMBER 28"/>
    <property type="match status" value="1"/>
</dbReference>
<evidence type="ECO:0000256" key="1">
    <source>
        <dbReference type="ARBA" id="ARBA00004141"/>
    </source>
</evidence>
<proteinExistence type="predicted"/>
<dbReference type="InterPro" id="IPR027417">
    <property type="entry name" value="P-loop_NTPase"/>
</dbReference>